<gene>
    <name evidence="3" type="ORF">Pr1d_20720</name>
</gene>
<accession>A0A5B9Q6Z3</accession>
<dbReference type="SMART" id="SM00327">
    <property type="entry name" value="VWA"/>
    <property type="match status" value="1"/>
</dbReference>
<keyword evidence="4" id="KW-1185">Reference proteome</keyword>
<sequence>MESLFRNSLGPTAWIILGLIPPAIFALYFLKLKRQPLEVPSTYLWHRVIEDLHVNSLWQRLRKSLLMFLQLLVVGLAILAVLRPGWQGESLQGEQFIFLVDNSASMSATDGENGRSRLDEAKARVSALVDQMESDMSAMIISFAEQPNVVQEFTNNRRQLHEALARIEPSAAQTDLTGALRLADGFANPGRVTIEDENAEYEVTEQRNIQLYILSDGRFAGVEDFSLGNLQPLFLPIGSLSAENVAITAFNTRQNEERPELRQAFVQLANFSTEDHSVVVELYLNDQLLDAAEVQVPAEAVASTTFNLLREAEGELRATIDPGNDFKDELGIDNTAYAVLENQRDSRVLLVTPGNNSLEAALTTDRAKRLAKVEKITPAELEGNAYQRESQTEYYDLIIFDQCVPKSMPQANTLFIGTMPPSDDWTKANDSESVVGPQIIDWQRSHALLSLLELGGIQIADANIVRPPLGGRVLVDSTDGPLVAIAPRDHYEDVAIGFEIIGKNAAGESTFNTDWPRKHSFPGFWLNVLDHFAGGSDDSQLANRPEKMVELKLSPTEENVEVILPDGSRQNVAVDDTGRLGFQDTEQLGVYDVLVGGRRAKQFAVNLFDRPESDVALRVRQEGEDSLNTVESLEIGYVDVAAQPAQTEIRREMWKPLLLLALFVLLLEWYIYNRRVYI</sequence>
<dbReference type="PANTHER" id="PTHR37464">
    <property type="entry name" value="BLL2463 PROTEIN"/>
    <property type="match status" value="1"/>
</dbReference>
<feature type="domain" description="VWFA" evidence="2">
    <location>
        <begin position="95"/>
        <end position="292"/>
    </location>
</feature>
<dbReference type="Pfam" id="PF13519">
    <property type="entry name" value="VWA_2"/>
    <property type="match status" value="1"/>
</dbReference>
<feature type="transmembrane region" description="Helical" evidence="1">
    <location>
        <begin position="65"/>
        <end position="86"/>
    </location>
</feature>
<dbReference type="PROSITE" id="PS50234">
    <property type="entry name" value="VWFA"/>
    <property type="match status" value="1"/>
</dbReference>
<dbReference type="Pfam" id="PF07584">
    <property type="entry name" value="BatA"/>
    <property type="match status" value="1"/>
</dbReference>
<dbReference type="PANTHER" id="PTHR37464:SF1">
    <property type="entry name" value="BLL2463 PROTEIN"/>
    <property type="match status" value="1"/>
</dbReference>
<name>A0A5B9Q6Z3_9BACT</name>
<keyword evidence="1" id="KW-0472">Membrane</keyword>
<keyword evidence="1" id="KW-0812">Transmembrane</keyword>
<dbReference type="InterPro" id="IPR024163">
    <property type="entry name" value="Aerotolerance_reg_N"/>
</dbReference>
<proteinExistence type="predicted"/>
<dbReference type="OrthoDB" id="5289914at2"/>
<reference evidence="3 4" key="1">
    <citation type="submission" date="2019-08" db="EMBL/GenBank/DDBJ databases">
        <title>Deep-cultivation of Planctomycetes and their phenomic and genomic characterization uncovers novel biology.</title>
        <authorList>
            <person name="Wiegand S."/>
            <person name="Jogler M."/>
            <person name="Boedeker C."/>
            <person name="Pinto D."/>
            <person name="Vollmers J."/>
            <person name="Rivas-Marin E."/>
            <person name="Kohn T."/>
            <person name="Peeters S.H."/>
            <person name="Heuer A."/>
            <person name="Rast P."/>
            <person name="Oberbeckmann S."/>
            <person name="Bunk B."/>
            <person name="Jeske O."/>
            <person name="Meyerdierks A."/>
            <person name="Storesund J.E."/>
            <person name="Kallscheuer N."/>
            <person name="Luecker S."/>
            <person name="Lage O.M."/>
            <person name="Pohl T."/>
            <person name="Merkel B.J."/>
            <person name="Hornburger P."/>
            <person name="Mueller R.-W."/>
            <person name="Bruemmer F."/>
            <person name="Labrenz M."/>
            <person name="Spormann A.M."/>
            <person name="Op den Camp H."/>
            <person name="Overmann J."/>
            <person name="Amann R."/>
            <person name="Jetten M.S.M."/>
            <person name="Mascher T."/>
            <person name="Medema M.H."/>
            <person name="Devos D.P."/>
            <person name="Kaster A.-K."/>
            <person name="Ovreas L."/>
            <person name="Rohde M."/>
            <person name="Galperin M.Y."/>
            <person name="Jogler C."/>
        </authorList>
    </citation>
    <scope>NUCLEOTIDE SEQUENCE [LARGE SCALE GENOMIC DNA]</scope>
    <source>
        <strain evidence="3 4">Pr1d</strain>
    </source>
</reference>
<feature type="transmembrane region" description="Helical" evidence="1">
    <location>
        <begin position="653"/>
        <end position="672"/>
    </location>
</feature>
<dbReference type="InterPro" id="IPR036465">
    <property type="entry name" value="vWFA_dom_sf"/>
</dbReference>
<dbReference type="CDD" id="cd00198">
    <property type="entry name" value="vWFA"/>
    <property type="match status" value="1"/>
</dbReference>
<evidence type="ECO:0000313" key="3">
    <source>
        <dbReference type="EMBL" id="QEG34788.1"/>
    </source>
</evidence>
<keyword evidence="1" id="KW-1133">Transmembrane helix</keyword>
<evidence type="ECO:0000256" key="1">
    <source>
        <dbReference type="SAM" id="Phobius"/>
    </source>
</evidence>
<dbReference type="AlphaFoldDB" id="A0A5B9Q6Z3"/>
<feature type="transmembrane region" description="Helical" evidence="1">
    <location>
        <begin position="12"/>
        <end position="30"/>
    </location>
</feature>
<organism evidence="3 4">
    <name type="scientific">Bythopirellula goksoeyrii</name>
    <dbReference type="NCBI Taxonomy" id="1400387"/>
    <lineage>
        <taxon>Bacteria</taxon>
        <taxon>Pseudomonadati</taxon>
        <taxon>Planctomycetota</taxon>
        <taxon>Planctomycetia</taxon>
        <taxon>Pirellulales</taxon>
        <taxon>Lacipirellulaceae</taxon>
        <taxon>Bythopirellula</taxon>
    </lineage>
</organism>
<dbReference type="SUPFAM" id="SSF53300">
    <property type="entry name" value="vWA-like"/>
    <property type="match status" value="1"/>
</dbReference>
<evidence type="ECO:0000313" key="4">
    <source>
        <dbReference type="Proteomes" id="UP000323917"/>
    </source>
</evidence>
<evidence type="ECO:0000259" key="2">
    <source>
        <dbReference type="PROSITE" id="PS50234"/>
    </source>
</evidence>
<dbReference type="RefSeq" id="WP_148073389.1">
    <property type="nucleotide sequence ID" value="NZ_CP042913.1"/>
</dbReference>
<dbReference type="EMBL" id="CP042913">
    <property type="protein sequence ID" value="QEG34788.1"/>
    <property type="molecule type" value="Genomic_DNA"/>
</dbReference>
<dbReference type="Gene3D" id="3.40.50.410">
    <property type="entry name" value="von Willebrand factor, type A domain"/>
    <property type="match status" value="1"/>
</dbReference>
<protein>
    <recommendedName>
        <fullName evidence="2">VWFA domain-containing protein</fullName>
    </recommendedName>
</protein>
<dbReference type="InterPro" id="IPR002035">
    <property type="entry name" value="VWF_A"/>
</dbReference>
<dbReference type="KEGG" id="bgok:Pr1d_20720"/>
<dbReference type="Proteomes" id="UP000323917">
    <property type="component" value="Chromosome"/>
</dbReference>